<gene>
    <name evidence="1" type="ORF">CXB65_06255</name>
</gene>
<evidence type="ECO:0000313" key="1">
    <source>
        <dbReference type="EMBL" id="PKI24879.1"/>
    </source>
</evidence>
<organism evidence="1 2">
    <name type="scientific">Pseudomonas monteilii</name>
    <dbReference type="NCBI Taxonomy" id="76759"/>
    <lineage>
        <taxon>Bacteria</taxon>
        <taxon>Pseudomonadati</taxon>
        <taxon>Pseudomonadota</taxon>
        <taxon>Gammaproteobacteria</taxon>
        <taxon>Pseudomonadales</taxon>
        <taxon>Pseudomonadaceae</taxon>
        <taxon>Pseudomonas</taxon>
    </lineage>
</organism>
<dbReference type="EMBL" id="PJCG01000008">
    <property type="protein sequence ID" value="PKI24879.1"/>
    <property type="molecule type" value="Genomic_DNA"/>
</dbReference>
<comment type="caution">
    <text evidence="1">The sequence shown here is derived from an EMBL/GenBank/DDBJ whole genome shotgun (WGS) entry which is preliminary data.</text>
</comment>
<protein>
    <recommendedName>
        <fullName evidence="3">DUF3077 domain-containing protein</fullName>
    </recommendedName>
</protein>
<sequence length="113" mass="11637">MSHPKNTTTPSPAQPILTAETGFLDTPIDNRGVHLLNVAAGTNAEDALRAARTLSSGLSQLCSHLHDSLNMGEMAYCDGAATLAFLSETVSALIWSVEKSVARAAAGGGVSND</sequence>
<reference evidence="1 2" key="1">
    <citation type="submission" date="2017-12" db="EMBL/GenBank/DDBJ databases">
        <title>Isolation and characterization of an aerobic denitrifying Pseudomonas monteilii CY06 from aquaculture ponds.</title>
        <authorList>
            <person name="Ma Q."/>
            <person name="Cai Y."/>
            <person name="He Z."/>
        </authorList>
    </citation>
    <scope>NUCLEOTIDE SEQUENCE [LARGE SCALE GENOMIC DNA]</scope>
    <source>
        <strain evidence="1 2">CY06</strain>
    </source>
</reference>
<evidence type="ECO:0000313" key="2">
    <source>
        <dbReference type="Proteomes" id="UP000233399"/>
    </source>
</evidence>
<proteinExistence type="predicted"/>
<dbReference type="AlphaFoldDB" id="A0A2N1IVY6"/>
<dbReference type="Proteomes" id="UP000233399">
    <property type="component" value="Unassembled WGS sequence"/>
</dbReference>
<dbReference type="RefSeq" id="WP_101196113.1">
    <property type="nucleotide sequence ID" value="NZ_PJCG01000008.1"/>
</dbReference>
<evidence type="ECO:0008006" key="3">
    <source>
        <dbReference type="Google" id="ProtNLM"/>
    </source>
</evidence>
<name>A0A2N1IVY6_9PSED</name>
<accession>A0A2N1IVY6</accession>